<dbReference type="GO" id="GO:0070006">
    <property type="term" value="F:metalloaminopeptidase activity"/>
    <property type="evidence" value="ECO:0007669"/>
    <property type="project" value="InterPro"/>
</dbReference>
<keyword evidence="5" id="KW-0378">Hydrolase</keyword>
<comment type="catalytic activity">
    <reaction evidence="6">
        <text>Release of N-terminal amino acids, preferentially methionine, from peptides and arylamides.</text>
        <dbReference type="EC" id="3.4.11.18"/>
    </reaction>
</comment>
<dbReference type="InterPro" id="IPR000994">
    <property type="entry name" value="Pept_M24"/>
</dbReference>
<dbReference type="GO" id="GO:0004239">
    <property type="term" value="F:initiator methionyl aminopeptidase activity"/>
    <property type="evidence" value="ECO:0007669"/>
    <property type="project" value="UniProtKB-EC"/>
</dbReference>
<dbReference type="InterPro" id="IPR036005">
    <property type="entry name" value="Creatinase/aminopeptidase-like"/>
</dbReference>
<evidence type="ECO:0000256" key="6">
    <source>
        <dbReference type="RuleBase" id="RU003653"/>
    </source>
</evidence>
<reference evidence="9" key="1">
    <citation type="submission" date="2017-09" db="EMBL/GenBank/DDBJ databases">
        <title>Depth-based differentiation of microbial function through sediment-hosted aquifers and enrichment of novel symbionts in the deep terrestrial subsurface.</title>
        <authorList>
            <person name="Probst A.J."/>
            <person name="Ladd B."/>
            <person name="Jarett J.K."/>
            <person name="Geller-Mcgrath D.E."/>
            <person name="Sieber C.M.K."/>
            <person name="Emerson J.B."/>
            <person name="Anantharaman K."/>
            <person name="Thomas B.C."/>
            <person name="Malmstrom R."/>
            <person name="Stieglmeier M."/>
            <person name="Klingl A."/>
            <person name="Woyke T."/>
            <person name="Ryan C.M."/>
            <person name="Banfield J.F."/>
        </authorList>
    </citation>
    <scope>NUCLEOTIDE SEQUENCE [LARGE SCALE GENOMIC DNA]</scope>
</reference>
<dbReference type="PRINTS" id="PR00599">
    <property type="entry name" value="MAPEPTIDASE"/>
</dbReference>
<feature type="domain" description="Peptidase M24" evidence="7">
    <location>
        <begin position="14"/>
        <end position="225"/>
    </location>
</feature>
<organism evidence="8 9">
    <name type="scientific">Candidatus Shapirobacteria bacterium CG07_land_8_20_14_0_80_39_18</name>
    <dbReference type="NCBI Taxonomy" id="1974882"/>
    <lineage>
        <taxon>Bacteria</taxon>
        <taxon>Candidatus Shapironibacteriota</taxon>
    </lineage>
</organism>
<name>A0A2M6YQV3_9BACT</name>
<dbReference type="SUPFAM" id="SSF55920">
    <property type="entry name" value="Creatinase/aminopeptidase"/>
    <property type="match status" value="1"/>
</dbReference>
<dbReference type="InterPro" id="IPR001714">
    <property type="entry name" value="Pept_M24_MAP"/>
</dbReference>
<dbReference type="GO" id="GO:0006508">
    <property type="term" value="P:proteolysis"/>
    <property type="evidence" value="ECO:0007669"/>
    <property type="project" value="UniProtKB-KW"/>
</dbReference>
<evidence type="ECO:0000313" key="9">
    <source>
        <dbReference type="Proteomes" id="UP000229502"/>
    </source>
</evidence>
<proteinExistence type="inferred from homology"/>
<dbReference type="PANTHER" id="PTHR43330">
    <property type="entry name" value="METHIONINE AMINOPEPTIDASE"/>
    <property type="match status" value="1"/>
</dbReference>
<evidence type="ECO:0000313" key="8">
    <source>
        <dbReference type="EMBL" id="PIU34214.1"/>
    </source>
</evidence>
<dbReference type="AlphaFoldDB" id="A0A2M6YQV3"/>
<dbReference type="NCBIfam" id="TIGR00500">
    <property type="entry name" value="met_pdase_I"/>
    <property type="match status" value="1"/>
</dbReference>
<dbReference type="Proteomes" id="UP000229502">
    <property type="component" value="Unassembled WGS sequence"/>
</dbReference>
<evidence type="ECO:0000256" key="2">
    <source>
        <dbReference type="ARBA" id="ARBA00022438"/>
    </source>
</evidence>
<dbReference type="InterPro" id="IPR002467">
    <property type="entry name" value="Pept_M24A_MAP1"/>
</dbReference>
<dbReference type="GO" id="GO:0005829">
    <property type="term" value="C:cytosol"/>
    <property type="evidence" value="ECO:0007669"/>
    <property type="project" value="TreeGrafter"/>
</dbReference>
<keyword evidence="2 6" id="KW-0031">Aminopeptidase</keyword>
<dbReference type="EMBL" id="PEWZ01000115">
    <property type="protein sequence ID" value="PIU34214.1"/>
    <property type="molecule type" value="Genomic_DNA"/>
</dbReference>
<protein>
    <recommendedName>
        <fullName evidence="6">Methionine aminopeptidase</fullName>
        <ecNumber evidence="6">3.4.11.18</ecNumber>
    </recommendedName>
</protein>
<keyword evidence="4 6" id="KW-0479">Metal-binding</keyword>
<comment type="cofactor">
    <cofactor evidence="6">
        <name>Co(2+)</name>
        <dbReference type="ChEBI" id="CHEBI:48828"/>
    </cofactor>
    <cofactor evidence="6">
        <name>Zn(2+)</name>
        <dbReference type="ChEBI" id="CHEBI:29105"/>
    </cofactor>
    <cofactor evidence="6">
        <name>Mn(2+)</name>
        <dbReference type="ChEBI" id="CHEBI:29035"/>
    </cofactor>
    <cofactor evidence="6">
        <name>Fe(2+)</name>
        <dbReference type="ChEBI" id="CHEBI:29033"/>
    </cofactor>
    <text evidence="6">Binds 2 divalent metal cations per subunit. Has a high-affinity and a low affinity metal-binding site. The true nature of the physiological cofactor is under debate. The enzyme is active with cobalt, zinc, manganese or divalent iron ions.</text>
</comment>
<evidence type="ECO:0000256" key="4">
    <source>
        <dbReference type="ARBA" id="ARBA00022723"/>
    </source>
</evidence>
<evidence type="ECO:0000256" key="3">
    <source>
        <dbReference type="ARBA" id="ARBA00022670"/>
    </source>
</evidence>
<dbReference type="GO" id="GO:0046872">
    <property type="term" value="F:metal ion binding"/>
    <property type="evidence" value="ECO:0007669"/>
    <property type="project" value="UniProtKB-KW"/>
</dbReference>
<keyword evidence="3 6" id="KW-0645">Protease</keyword>
<dbReference type="EC" id="3.4.11.18" evidence="6"/>
<evidence type="ECO:0000256" key="5">
    <source>
        <dbReference type="ARBA" id="ARBA00022801"/>
    </source>
</evidence>
<comment type="similarity">
    <text evidence="6">Belongs to the peptidase M24A family.</text>
</comment>
<comment type="function">
    <text evidence="1">Removes the N-terminal methionine from nascent proteins. The N-terminal methionine is often cleaved when the second residue in the primary sequence is small and uncharged (Met-Ala-, Cys, Gly, Pro, Ser, Thr, or Val). Requires deformylation of the N(alpha)-formylated initiator methionine before it can be hydrolyzed.</text>
</comment>
<dbReference type="Gene3D" id="3.90.230.10">
    <property type="entry name" value="Creatinase/methionine aminopeptidase superfamily"/>
    <property type="match status" value="1"/>
</dbReference>
<dbReference type="Pfam" id="PF00557">
    <property type="entry name" value="Peptidase_M24"/>
    <property type="match status" value="1"/>
</dbReference>
<evidence type="ECO:0000256" key="1">
    <source>
        <dbReference type="ARBA" id="ARBA00002521"/>
    </source>
</evidence>
<evidence type="ECO:0000259" key="7">
    <source>
        <dbReference type="Pfam" id="PF00557"/>
    </source>
</evidence>
<dbReference type="PANTHER" id="PTHR43330:SF27">
    <property type="entry name" value="METHIONINE AMINOPEPTIDASE"/>
    <property type="match status" value="1"/>
</dbReference>
<accession>A0A2M6YQV3</accession>
<comment type="caution">
    <text evidence="8">The sequence shown here is derived from an EMBL/GenBank/DDBJ whole genome shotgun (WGS) entry which is preliminary data.</text>
</comment>
<sequence>MLKVSLKSEKQIAAMAEGGEKLGQILTEVLEKVTPGINTWEIDSWIEDRIVNVGGEPSFKTVPRYHWSSCVGLNQEVVHSIPKKDKILKEGDLLKIDLGMIWRTLHTDLAWTILVQSSKFKVQSCQREFLNTGERALEEAIKVAKPGNRVGHISGKIQEIVEGAGYQPVKILTGHGVGRKLHEDPLVPGILRGRVTDTPELIPGMTLAIEVIYGLGSGEVVLEDDGWTVSTKDGKIAGLFEKTIAITGNGPLILTPLSGIGENKEGYFVC</sequence>
<gene>
    <name evidence="8" type="primary">map</name>
    <name evidence="8" type="ORF">COT03_02355</name>
</gene>